<evidence type="ECO:0000313" key="1">
    <source>
        <dbReference type="EMBL" id="SCZ65350.1"/>
    </source>
</evidence>
<sequence length="422" mass="45941">MNSPQTHLLRTQGKQKLPQIRIPNASCAHSEPTAQDVETLVQLAKSQSLEDGGIATANLLKQALTLDPSHHEAQLLQDRLHHSFVPRWHYPMMADTARNEAYTAAIQAKVRPGDIVLDIGCGAGLTAMMAARAGAKHVYTCEQQPLIAQAARKVIADNGLSDRITVLSKWSHEIVIGTDMPEPADVVLSEIVDTMLLGEGALATLTHAMAALAKPGARTIPERGRLMVQPVESHRLAHQMRPQQAEGFDLSAFHRFAKVAQITPNDCATYNLRALGPAVDLFGFDFTRPSLESARQSADVLITRTGKFHAVCVSFEMELAPGISVTNDLGSDGHWGRTAFLLDQPKRVQPGDMMRVTAQHDTSALSLALHENTLQHATSDGAVLWVQKDWAETEPNLSKDLPEDAAIWSQAQAAPSRPSHHN</sequence>
<protein>
    <submittedName>
        <fullName evidence="1">Ribosomal protein L11 methyltransferase (PrmA)</fullName>
    </submittedName>
</protein>
<keyword evidence="1" id="KW-0489">Methyltransferase</keyword>
<reference evidence="1 2" key="1">
    <citation type="submission" date="2016-10" db="EMBL/GenBank/DDBJ databases">
        <authorList>
            <person name="de Groot N.N."/>
        </authorList>
    </citation>
    <scope>NUCLEOTIDE SEQUENCE [LARGE SCALE GENOMIC DNA]</scope>
    <source>
        <strain evidence="1 2">U95</strain>
    </source>
</reference>
<organism evidence="1 2">
    <name type="scientific">Epibacterium ulvae</name>
    <dbReference type="NCBI Taxonomy" id="1156985"/>
    <lineage>
        <taxon>Bacteria</taxon>
        <taxon>Pseudomonadati</taxon>
        <taxon>Pseudomonadota</taxon>
        <taxon>Alphaproteobacteria</taxon>
        <taxon>Rhodobacterales</taxon>
        <taxon>Roseobacteraceae</taxon>
        <taxon>Epibacterium</taxon>
    </lineage>
</organism>
<dbReference type="InterPro" id="IPR029063">
    <property type="entry name" value="SAM-dependent_MTases_sf"/>
</dbReference>
<dbReference type="AlphaFoldDB" id="A0A1G5QUU8"/>
<keyword evidence="1" id="KW-0687">Ribonucleoprotein</keyword>
<dbReference type="GO" id="GO:0042054">
    <property type="term" value="F:histone methyltransferase activity"/>
    <property type="evidence" value="ECO:0007669"/>
    <property type="project" value="TreeGrafter"/>
</dbReference>
<dbReference type="Gene3D" id="2.70.160.11">
    <property type="entry name" value="Hnrnp arginine n-methyltransferase1"/>
    <property type="match status" value="1"/>
</dbReference>
<dbReference type="PROSITE" id="PS51678">
    <property type="entry name" value="SAM_MT_PRMT"/>
    <property type="match status" value="1"/>
</dbReference>
<gene>
    <name evidence="1" type="ORF">SAMN04488118_10619</name>
</gene>
<dbReference type="GO" id="GO:0016274">
    <property type="term" value="F:protein-arginine N-methyltransferase activity"/>
    <property type="evidence" value="ECO:0007669"/>
    <property type="project" value="InterPro"/>
</dbReference>
<keyword evidence="1" id="KW-0808">Transferase</keyword>
<keyword evidence="2" id="KW-1185">Reference proteome</keyword>
<name>A0A1G5QUU8_9RHOB</name>
<dbReference type="OrthoDB" id="5383291at2"/>
<dbReference type="PANTHER" id="PTHR11006:SF4">
    <property type="entry name" value="PROTEIN ARGININE N-METHYLTRANSFERASE 7"/>
    <property type="match status" value="1"/>
</dbReference>
<dbReference type="CDD" id="cd02440">
    <property type="entry name" value="AdoMet_MTases"/>
    <property type="match status" value="1"/>
</dbReference>
<dbReference type="SUPFAM" id="SSF53335">
    <property type="entry name" value="S-adenosyl-L-methionine-dependent methyltransferases"/>
    <property type="match status" value="1"/>
</dbReference>
<evidence type="ECO:0000313" key="2">
    <source>
        <dbReference type="Proteomes" id="UP000198767"/>
    </source>
</evidence>
<dbReference type="GO" id="GO:0032259">
    <property type="term" value="P:methylation"/>
    <property type="evidence" value="ECO:0007669"/>
    <property type="project" value="UniProtKB-KW"/>
</dbReference>
<dbReference type="PANTHER" id="PTHR11006">
    <property type="entry name" value="PROTEIN ARGININE N-METHYLTRANSFERASE"/>
    <property type="match status" value="1"/>
</dbReference>
<accession>A0A1G5QUU8</accession>
<dbReference type="Pfam" id="PF06325">
    <property type="entry name" value="PrmA"/>
    <property type="match status" value="1"/>
</dbReference>
<dbReference type="EMBL" id="FMWG01000006">
    <property type="protein sequence ID" value="SCZ65350.1"/>
    <property type="molecule type" value="Genomic_DNA"/>
</dbReference>
<proteinExistence type="predicted"/>
<dbReference type="Gene3D" id="3.40.50.150">
    <property type="entry name" value="Vaccinia Virus protein VP39"/>
    <property type="match status" value="1"/>
</dbReference>
<dbReference type="GO" id="GO:0005840">
    <property type="term" value="C:ribosome"/>
    <property type="evidence" value="ECO:0007669"/>
    <property type="project" value="UniProtKB-KW"/>
</dbReference>
<dbReference type="InterPro" id="IPR025799">
    <property type="entry name" value="Arg_MeTrfase"/>
</dbReference>
<dbReference type="Proteomes" id="UP000198767">
    <property type="component" value="Unassembled WGS sequence"/>
</dbReference>
<keyword evidence="1" id="KW-0689">Ribosomal protein</keyword>
<dbReference type="STRING" id="1156985.SAMN04488118_10619"/>